<accession>E5Y5Z8</accession>
<evidence type="ECO:0000313" key="4">
    <source>
        <dbReference type="Proteomes" id="UP000006034"/>
    </source>
</evidence>
<gene>
    <name evidence="3" type="ORF">HMPREF0179_01611</name>
</gene>
<feature type="domain" description="Tyr recombinase" evidence="2">
    <location>
        <begin position="199"/>
        <end position="377"/>
    </location>
</feature>
<dbReference type="PROSITE" id="PS51898">
    <property type="entry name" value="TYR_RECOMBINASE"/>
    <property type="match status" value="1"/>
</dbReference>
<dbReference type="EMBL" id="ADCP02000003">
    <property type="protein sequence ID" value="EFV44545.1"/>
    <property type="molecule type" value="Genomic_DNA"/>
</dbReference>
<dbReference type="InterPro" id="IPR011010">
    <property type="entry name" value="DNA_brk_join_enz"/>
</dbReference>
<keyword evidence="4" id="KW-1185">Reference proteome</keyword>
<dbReference type="Gene3D" id="1.10.443.10">
    <property type="entry name" value="Intergrase catalytic core"/>
    <property type="match status" value="1"/>
</dbReference>
<dbReference type="InterPro" id="IPR013762">
    <property type="entry name" value="Integrase-like_cat_sf"/>
</dbReference>
<dbReference type="SUPFAM" id="SSF56349">
    <property type="entry name" value="DNA breaking-rejoining enzymes"/>
    <property type="match status" value="1"/>
</dbReference>
<protein>
    <recommendedName>
        <fullName evidence="2">Tyr recombinase domain-containing protein</fullName>
    </recommendedName>
</protein>
<dbReference type="InterPro" id="IPR050090">
    <property type="entry name" value="Tyrosine_recombinase_XerCD"/>
</dbReference>
<dbReference type="HOGENOM" id="CLU_027562_17_7_7"/>
<dbReference type="eggNOG" id="COG0582">
    <property type="taxonomic scope" value="Bacteria"/>
</dbReference>
<dbReference type="AlphaFoldDB" id="E5Y5Z8"/>
<dbReference type="PANTHER" id="PTHR30349:SF64">
    <property type="entry name" value="PROPHAGE INTEGRASE INTD-RELATED"/>
    <property type="match status" value="1"/>
</dbReference>
<proteinExistence type="predicted"/>
<dbReference type="GO" id="GO:0006310">
    <property type="term" value="P:DNA recombination"/>
    <property type="evidence" value="ECO:0007669"/>
    <property type="project" value="UniProtKB-KW"/>
</dbReference>
<dbReference type="Pfam" id="PF00589">
    <property type="entry name" value="Phage_integrase"/>
    <property type="match status" value="1"/>
</dbReference>
<evidence type="ECO:0000256" key="1">
    <source>
        <dbReference type="ARBA" id="ARBA00023172"/>
    </source>
</evidence>
<sequence length="389" mass="44076">MALRDKTKYTGVYTRTSKTKRYLGKADVCFEITYKVGPKLIWEKVGWKSEGYTAVLASEIRAERIRVSRHPDQFPSPPKADPLTYGRAWEIFAEKRLPLLKNHKALRHHYAIHIQPVFENVLLKDITSFSLESFKVALLAKEAIRKTKTGKVFPRGNTLSPSTVNFILLDVLNVIGRMIEWGLHPGPAPKVKLLPSNNERQRFLTPIELERLLDVLEILSCRVYRIALISMHTGMRVGEVLRMRGQDVDFENRLIHVDGKMGKRAAFMDDTVINVLQSIVPVRPADLVFTTAKGLQIRPNALTHTFTKAVNILGLNDGITDPRFKVVIHTLRHTFCSWLASQNVPLYTIGKLVGHTSLRSTQRYAKLSPDAKWDALKLIEKIASSAHTS</sequence>
<dbReference type="CDD" id="cd00796">
    <property type="entry name" value="INT_Rci_Hp1_C"/>
    <property type="match status" value="1"/>
</dbReference>
<dbReference type="GO" id="GO:0003677">
    <property type="term" value="F:DNA binding"/>
    <property type="evidence" value="ECO:0007669"/>
    <property type="project" value="InterPro"/>
</dbReference>
<dbReference type="STRING" id="563192.HMPREF0179_01611"/>
<evidence type="ECO:0000259" key="2">
    <source>
        <dbReference type="PROSITE" id="PS51898"/>
    </source>
</evidence>
<evidence type="ECO:0000313" key="3">
    <source>
        <dbReference type="EMBL" id="EFV44545.1"/>
    </source>
</evidence>
<keyword evidence="1" id="KW-0233">DNA recombination</keyword>
<dbReference type="RefSeq" id="WP_005026993.1">
    <property type="nucleotide sequence ID" value="NZ_KE150240.1"/>
</dbReference>
<dbReference type="GeneID" id="78087773"/>
<dbReference type="InterPro" id="IPR002104">
    <property type="entry name" value="Integrase_catalytic"/>
</dbReference>
<dbReference type="Proteomes" id="UP000006034">
    <property type="component" value="Unassembled WGS sequence"/>
</dbReference>
<dbReference type="GO" id="GO:0015074">
    <property type="term" value="P:DNA integration"/>
    <property type="evidence" value="ECO:0007669"/>
    <property type="project" value="InterPro"/>
</dbReference>
<reference evidence="3 4" key="1">
    <citation type="submission" date="2010-10" db="EMBL/GenBank/DDBJ databases">
        <authorList>
            <consortium name="The Broad Institute Genome Sequencing Platform"/>
            <person name="Ward D."/>
            <person name="Earl A."/>
            <person name="Feldgarden M."/>
            <person name="Young S.K."/>
            <person name="Gargeya S."/>
            <person name="Zeng Q."/>
            <person name="Alvarado L."/>
            <person name="Berlin A."/>
            <person name="Bochicchio J."/>
            <person name="Chapman S.B."/>
            <person name="Chen Z."/>
            <person name="Freedman E."/>
            <person name="Gellesch M."/>
            <person name="Goldberg J."/>
            <person name="Griggs A."/>
            <person name="Gujja S."/>
            <person name="Heilman E."/>
            <person name="Heiman D."/>
            <person name="Howarth C."/>
            <person name="Mehta T."/>
            <person name="Neiman D."/>
            <person name="Pearson M."/>
            <person name="Roberts A."/>
            <person name="Saif S."/>
            <person name="Shea T."/>
            <person name="Shenoy N."/>
            <person name="Sisk P."/>
            <person name="Stolte C."/>
            <person name="Sykes S."/>
            <person name="White J."/>
            <person name="Yandava C."/>
            <person name="Allen-Vercoe E."/>
            <person name="Sibley C."/>
            <person name="Ambrose C.E."/>
            <person name="Strauss J."/>
            <person name="Daigneault M."/>
            <person name="Haas B."/>
            <person name="Nusbaum C."/>
            <person name="Birren B."/>
        </authorList>
    </citation>
    <scope>NUCLEOTIDE SEQUENCE [LARGE SCALE GENOMIC DNA]</scope>
    <source>
        <strain evidence="3 4">3_1_6</strain>
    </source>
</reference>
<comment type="caution">
    <text evidence="3">The sequence shown here is derived from an EMBL/GenBank/DDBJ whole genome shotgun (WGS) entry which is preliminary data.</text>
</comment>
<organism evidence="3 4">
    <name type="scientific">Bilophila wadsworthia (strain 3_1_6)</name>
    <dbReference type="NCBI Taxonomy" id="563192"/>
    <lineage>
        <taxon>Bacteria</taxon>
        <taxon>Pseudomonadati</taxon>
        <taxon>Thermodesulfobacteriota</taxon>
        <taxon>Desulfovibrionia</taxon>
        <taxon>Desulfovibrionales</taxon>
        <taxon>Desulfovibrionaceae</taxon>
        <taxon>Bilophila</taxon>
    </lineage>
</organism>
<reference evidence="3 4" key="2">
    <citation type="submission" date="2013-04" db="EMBL/GenBank/DDBJ databases">
        <title>The Genome Sequence of Bilophila wadsworthia 3_1_6.</title>
        <authorList>
            <consortium name="The Broad Institute Genomics Platform"/>
            <person name="Earl A."/>
            <person name="Ward D."/>
            <person name="Feldgarden M."/>
            <person name="Gevers D."/>
            <person name="Sibley C."/>
            <person name="Strauss J."/>
            <person name="Allen-Vercoe E."/>
            <person name="Walker B."/>
            <person name="Young S."/>
            <person name="Zeng Q."/>
            <person name="Gargeya S."/>
            <person name="Fitzgerald M."/>
            <person name="Haas B."/>
            <person name="Abouelleil A."/>
            <person name="Allen A.W."/>
            <person name="Alvarado L."/>
            <person name="Arachchi H.M."/>
            <person name="Berlin A.M."/>
            <person name="Chapman S.B."/>
            <person name="Gainer-Dewar J."/>
            <person name="Goldberg J."/>
            <person name="Griggs A."/>
            <person name="Gujja S."/>
            <person name="Hansen M."/>
            <person name="Howarth C."/>
            <person name="Imamovic A."/>
            <person name="Ireland A."/>
            <person name="Larimer J."/>
            <person name="McCowan C."/>
            <person name="Murphy C."/>
            <person name="Pearson M."/>
            <person name="Poon T.W."/>
            <person name="Priest M."/>
            <person name="Roberts A."/>
            <person name="Saif S."/>
            <person name="Shea T."/>
            <person name="Sisk P."/>
            <person name="Sykes S."/>
            <person name="Wortman J."/>
            <person name="Nusbaum C."/>
            <person name="Birren B."/>
        </authorList>
    </citation>
    <scope>NUCLEOTIDE SEQUENCE [LARGE SCALE GENOMIC DNA]</scope>
    <source>
        <strain evidence="3 4">3_1_6</strain>
    </source>
</reference>
<dbReference type="OrthoDB" id="9789256at2"/>
<dbReference type="PANTHER" id="PTHR30349">
    <property type="entry name" value="PHAGE INTEGRASE-RELATED"/>
    <property type="match status" value="1"/>
</dbReference>
<name>E5Y5Z8_BILW3</name>